<dbReference type="PROSITE" id="PS00653">
    <property type="entry name" value="GLYCOSYL_HYDROL_F1_2"/>
    <property type="match status" value="1"/>
</dbReference>
<evidence type="ECO:0000313" key="11">
    <source>
        <dbReference type="EMBL" id="MFD1696519.1"/>
    </source>
</evidence>
<evidence type="ECO:0000256" key="1">
    <source>
        <dbReference type="ARBA" id="ARBA00000448"/>
    </source>
</evidence>
<keyword evidence="7 10" id="KW-0326">Glycosidase</keyword>
<keyword evidence="5" id="KW-0136">Cellulose degradation</keyword>
<evidence type="ECO:0000313" key="12">
    <source>
        <dbReference type="Proteomes" id="UP001597327"/>
    </source>
</evidence>
<evidence type="ECO:0000256" key="9">
    <source>
        <dbReference type="PROSITE-ProRule" id="PRU10055"/>
    </source>
</evidence>
<evidence type="ECO:0000256" key="6">
    <source>
        <dbReference type="ARBA" id="ARBA00023277"/>
    </source>
</evidence>
<dbReference type="NCBIfam" id="TIGR03356">
    <property type="entry name" value="BGL"/>
    <property type="match status" value="1"/>
</dbReference>
<evidence type="ECO:0000256" key="8">
    <source>
        <dbReference type="ARBA" id="ARBA00023326"/>
    </source>
</evidence>
<evidence type="ECO:0000256" key="3">
    <source>
        <dbReference type="ARBA" id="ARBA00012744"/>
    </source>
</evidence>
<keyword evidence="8" id="KW-0624">Polysaccharide degradation</keyword>
<evidence type="ECO:0000256" key="2">
    <source>
        <dbReference type="ARBA" id="ARBA00010838"/>
    </source>
</evidence>
<comment type="similarity">
    <text evidence="2 10">Belongs to the glycosyl hydrolase 1 family.</text>
</comment>
<comment type="caution">
    <text evidence="11">The sequence shown here is derived from an EMBL/GenBank/DDBJ whole genome shotgun (WGS) entry which is preliminary data.</text>
</comment>
<comment type="catalytic activity">
    <reaction evidence="1 10">
        <text>Hydrolysis of terminal, non-reducing beta-D-glucosyl residues with release of beta-D-glucose.</text>
        <dbReference type="EC" id="3.2.1.21"/>
    </reaction>
</comment>
<gene>
    <name evidence="11" type="ORF">ACFSC7_13410</name>
</gene>
<keyword evidence="12" id="KW-1185">Reference proteome</keyword>
<name>A0ABW4JWL6_9HYPH</name>
<keyword evidence="6" id="KW-0119">Carbohydrate metabolism</keyword>
<dbReference type="PRINTS" id="PR00131">
    <property type="entry name" value="GLHYDRLASE1"/>
</dbReference>
<feature type="active site" description="Nucleophile" evidence="9">
    <location>
        <position position="359"/>
    </location>
</feature>
<dbReference type="InterPro" id="IPR017853">
    <property type="entry name" value="GH"/>
</dbReference>
<reference evidence="12" key="1">
    <citation type="journal article" date="2019" name="Int. J. Syst. Evol. Microbiol.">
        <title>The Global Catalogue of Microorganisms (GCM) 10K type strain sequencing project: providing services to taxonomists for standard genome sequencing and annotation.</title>
        <authorList>
            <consortium name="The Broad Institute Genomics Platform"/>
            <consortium name="The Broad Institute Genome Sequencing Center for Infectious Disease"/>
            <person name="Wu L."/>
            <person name="Ma J."/>
        </authorList>
    </citation>
    <scope>NUCLEOTIDE SEQUENCE [LARGE SCALE GENOMIC DNA]</scope>
    <source>
        <strain evidence="12">JCM 3369</strain>
    </source>
</reference>
<dbReference type="EC" id="3.2.1.21" evidence="3 10"/>
<dbReference type="PROSITE" id="PS00572">
    <property type="entry name" value="GLYCOSYL_HYDROL_F1_1"/>
    <property type="match status" value="1"/>
</dbReference>
<dbReference type="Proteomes" id="UP001597327">
    <property type="component" value="Unassembled WGS sequence"/>
</dbReference>
<dbReference type="InterPro" id="IPR001360">
    <property type="entry name" value="Glyco_hydro_1"/>
</dbReference>
<proteinExistence type="inferred from homology"/>
<protein>
    <recommendedName>
        <fullName evidence="3 10">Beta-glucosidase</fullName>
        <ecNumber evidence="3 10">3.2.1.21</ecNumber>
    </recommendedName>
</protein>
<dbReference type="PANTHER" id="PTHR10353:SF36">
    <property type="entry name" value="LP05116P"/>
    <property type="match status" value="1"/>
</dbReference>
<dbReference type="InterPro" id="IPR018120">
    <property type="entry name" value="Glyco_hydro_1_AS"/>
</dbReference>
<accession>A0ABW4JWL6</accession>
<dbReference type="SUPFAM" id="SSF51445">
    <property type="entry name" value="(Trans)glycosidases"/>
    <property type="match status" value="1"/>
</dbReference>
<dbReference type="PANTHER" id="PTHR10353">
    <property type="entry name" value="GLYCOSYL HYDROLASE"/>
    <property type="match status" value="1"/>
</dbReference>
<evidence type="ECO:0000256" key="4">
    <source>
        <dbReference type="ARBA" id="ARBA00022801"/>
    </source>
</evidence>
<evidence type="ECO:0000256" key="10">
    <source>
        <dbReference type="RuleBase" id="RU361175"/>
    </source>
</evidence>
<dbReference type="Gene3D" id="3.20.20.80">
    <property type="entry name" value="Glycosidases"/>
    <property type="match status" value="1"/>
</dbReference>
<evidence type="ECO:0000256" key="7">
    <source>
        <dbReference type="ARBA" id="ARBA00023295"/>
    </source>
</evidence>
<dbReference type="Pfam" id="PF00232">
    <property type="entry name" value="Glyco_hydro_1"/>
    <property type="match status" value="1"/>
</dbReference>
<evidence type="ECO:0000256" key="5">
    <source>
        <dbReference type="ARBA" id="ARBA00023001"/>
    </source>
</evidence>
<organism evidence="11 12">
    <name type="scientific">Roseibium aestuarii</name>
    <dbReference type="NCBI Taxonomy" id="2600299"/>
    <lineage>
        <taxon>Bacteria</taxon>
        <taxon>Pseudomonadati</taxon>
        <taxon>Pseudomonadota</taxon>
        <taxon>Alphaproteobacteria</taxon>
        <taxon>Hyphomicrobiales</taxon>
        <taxon>Stappiaceae</taxon>
        <taxon>Roseibium</taxon>
    </lineage>
</organism>
<keyword evidence="4 10" id="KW-0378">Hydrolase</keyword>
<dbReference type="RefSeq" id="WP_149892619.1">
    <property type="nucleotide sequence ID" value="NZ_JBHUFA010000004.1"/>
</dbReference>
<dbReference type="EMBL" id="JBHUFA010000004">
    <property type="protein sequence ID" value="MFD1696519.1"/>
    <property type="molecule type" value="Genomic_DNA"/>
</dbReference>
<dbReference type="InterPro" id="IPR017736">
    <property type="entry name" value="Glyco_hydro_1_beta-glucosidase"/>
</dbReference>
<dbReference type="InterPro" id="IPR033132">
    <property type="entry name" value="GH_1_N_CS"/>
</dbReference>
<dbReference type="GO" id="GO:0008422">
    <property type="term" value="F:beta-glucosidase activity"/>
    <property type="evidence" value="ECO:0007669"/>
    <property type="project" value="UniProtKB-EC"/>
</dbReference>
<sequence length="460" mass="50646">MAAQTDLASKFPSDFFFGVATAAYQIEGAAREDGRGPSIWDAFSRMPGRVHGGDTGDVACDHYHRWEEDLDLIVSLGVTAYRFSIAWPRILPNGRGAINEAGLAFYDRLLDGLAARGIEAFPTLYHWDLPLMLAGDGGWTARSTADAFADYAALVVRRLGDRFTALATINEPWCVCHLSHLYGIHAPGEKNFDAFAAAVHVLNLAHGKAVQAARAERADLPLGTVLNLHSVYPKSNTPSDRAAALRAFKFHNGLYLDPLFKGAYDEEVLEAFGEKLKIEDGDLEIISQPLDWWGLNYYTPMRVRHDPANSATYPHAETLAPDLTMEVTDIGWEIEAKGLGDLMRDVYAAYDLPPVYITENGACFNDEPVDGVVADDRRIAYLEKHFEVVADAASAGIPLKGYFLWSLMDNFEWAEGYTMRFGIVHVDYATQTRTVKASGAWYRDLVASHQAAAEATSADA</sequence>